<dbReference type="InterPro" id="IPR010921">
    <property type="entry name" value="Trp_repressor/repl_initiator"/>
</dbReference>
<evidence type="ECO:0000313" key="14">
    <source>
        <dbReference type="EMBL" id="OIP03361.1"/>
    </source>
</evidence>
<dbReference type="InterPro" id="IPR003593">
    <property type="entry name" value="AAA+_ATPase"/>
</dbReference>
<keyword evidence="3 8" id="KW-0235">DNA replication</keyword>
<proteinExistence type="inferred from homology"/>
<keyword evidence="2 8" id="KW-0963">Cytoplasm</keyword>
<evidence type="ECO:0000259" key="13">
    <source>
        <dbReference type="SMART" id="SM00760"/>
    </source>
</evidence>
<evidence type="ECO:0000256" key="5">
    <source>
        <dbReference type="ARBA" id="ARBA00022840"/>
    </source>
</evidence>
<dbReference type="FunFam" id="3.40.50.300:FF:000668">
    <property type="entry name" value="Chromosomal replication initiator protein DnaA"/>
    <property type="match status" value="1"/>
</dbReference>
<evidence type="ECO:0000256" key="10">
    <source>
        <dbReference type="RuleBase" id="RU000577"/>
    </source>
</evidence>
<dbReference type="GO" id="GO:0008289">
    <property type="term" value="F:lipid binding"/>
    <property type="evidence" value="ECO:0007669"/>
    <property type="project" value="UniProtKB-KW"/>
</dbReference>
<keyword evidence="4 8" id="KW-0547">Nucleotide-binding</keyword>
<dbReference type="InterPro" id="IPR013159">
    <property type="entry name" value="DnaA_C"/>
</dbReference>
<dbReference type="HAMAP" id="MF_00377">
    <property type="entry name" value="DnaA_bact"/>
    <property type="match status" value="1"/>
</dbReference>
<keyword evidence="5 8" id="KW-0067">ATP-binding</keyword>
<protein>
    <recommendedName>
        <fullName evidence="8 9">Chromosomal replication initiator protein DnaA</fullName>
    </recommendedName>
</protein>
<evidence type="ECO:0000259" key="12">
    <source>
        <dbReference type="SMART" id="SM00382"/>
    </source>
</evidence>
<reference evidence="14 15" key="1">
    <citation type="journal article" date="2016" name="Environ. Microbiol.">
        <title>Genomic resolution of a cold subsurface aquifer community provides metabolic insights for novel microbes adapted to high CO concentrations.</title>
        <authorList>
            <person name="Probst A.J."/>
            <person name="Castelle C.J."/>
            <person name="Singh A."/>
            <person name="Brown C.T."/>
            <person name="Anantharaman K."/>
            <person name="Sharon I."/>
            <person name="Hug L.A."/>
            <person name="Burstein D."/>
            <person name="Emerson J.B."/>
            <person name="Thomas B.C."/>
            <person name="Banfield J.F."/>
        </authorList>
    </citation>
    <scope>NUCLEOTIDE SEQUENCE [LARGE SCALE GENOMIC DNA]</scope>
    <source>
        <strain evidence="14">CG2_30_44_31</strain>
    </source>
</reference>
<comment type="function">
    <text evidence="8 10">Plays an essential role in the initiation and regulation of chromosomal replication. ATP-DnaA binds to the origin of replication (oriC) to initiate formation of the DNA replication initiation complex once per cell cycle. Binds the DnaA box (a 9 base pair repeat at the origin) and separates the double-stranded (ds)DNA. Forms a right-handed helical filament on oriC DNA; dsDNA binds to the exterior of the filament while single-stranded (ss)DNA is stabiized in the filament's interior. The ATP-DnaA-oriC complex binds and stabilizes one strand of the AT-rich DNA unwinding element (DUE), permitting loading of DNA polymerase. After initiation quickly degrades to an ADP-DnaA complex that is not apt for DNA replication. Binds acidic phospholipids.</text>
</comment>
<feature type="region of interest" description="Domain IV, binds dsDNA" evidence="8">
    <location>
        <begin position="339"/>
        <end position="466"/>
    </location>
</feature>
<comment type="subunit">
    <text evidence="8">Oligomerizes as a right-handed, spiral filament on DNA at oriC.</text>
</comment>
<evidence type="ECO:0000256" key="9">
    <source>
        <dbReference type="NCBIfam" id="TIGR00362"/>
    </source>
</evidence>
<dbReference type="CDD" id="cd00009">
    <property type="entry name" value="AAA"/>
    <property type="match status" value="1"/>
</dbReference>
<dbReference type="SUPFAM" id="SSF48295">
    <property type="entry name" value="TrpR-like"/>
    <property type="match status" value="1"/>
</dbReference>
<evidence type="ECO:0000256" key="4">
    <source>
        <dbReference type="ARBA" id="ARBA00022741"/>
    </source>
</evidence>
<dbReference type="GO" id="GO:0003688">
    <property type="term" value="F:DNA replication origin binding"/>
    <property type="evidence" value="ECO:0007669"/>
    <property type="project" value="UniProtKB-UniRule"/>
</dbReference>
<dbReference type="GO" id="GO:0005524">
    <property type="term" value="F:ATP binding"/>
    <property type="evidence" value="ECO:0007669"/>
    <property type="project" value="UniProtKB-UniRule"/>
</dbReference>
<dbReference type="PANTHER" id="PTHR30050">
    <property type="entry name" value="CHROMOSOMAL REPLICATION INITIATOR PROTEIN DNAA"/>
    <property type="match status" value="1"/>
</dbReference>
<dbReference type="GO" id="GO:0006270">
    <property type="term" value="P:DNA replication initiation"/>
    <property type="evidence" value="ECO:0007669"/>
    <property type="project" value="UniProtKB-UniRule"/>
</dbReference>
<comment type="caution">
    <text evidence="8">Lacks conserved residue(s) required for the propagation of feature annotation.</text>
</comment>
<gene>
    <name evidence="8" type="primary">dnaA</name>
    <name evidence="14" type="ORF">AUK18_02210</name>
</gene>
<dbReference type="Gene3D" id="1.10.8.60">
    <property type="match status" value="1"/>
</dbReference>
<dbReference type="InterPro" id="IPR038454">
    <property type="entry name" value="DnaA_N_sf"/>
</dbReference>
<dbReference type="PANTHER" id="PTHR30050:SF2">
    <property type="entry name" value="CHROMOSOMAL REPLICATION INITIATOR PROTEIN DNAA"/>
    <property type="match status" value="1"/>
</dbReference>
<evidence type="ECO:0000256" key="1">
    <source>
        <dbReference type="ARBA" id="ARBA00006583"/>
    </source>
</evidence>
<dbReference type="SUPFAM" id="SSF52540">
    <property type="entry name" value="P-loop containing nucleoside triphosphate hydrolases"/>
    <property type="match status" value="1"/>
</dbReference>
<evidence type="ECO:0000256" key="7">
    <source>
        <dbReference type="ARBA" id="ARBA00023125"/>
    </source>
</evidence>
<accession>A0A1J5AXR4</accession>
<keyword evidence="6 8" id="KW-0446">Lipid-binding</keyword>
<dbReference type="SMART" id="SM00382">
    <property type="entry name" value="AAA"/>
    <property type="match status" value="1"/>
</dbReference>
<feature type="domain" description="Chromosomal replication initiator DnaA C-terminal" evidence="13">
    <location>
        <begin position="369"/>
        <end position="438"/>
    </location>
</feature>
<name>A0A1J5AXR4_9BACT</name>
<evidence type="ECO:0000256" key="6">
    <source>
        <dbReference type="ARBA" id="ARBA00023121"/>
    </source>
</evidence>
<dbReference type="CDD" id="cd06571">
    <property type="entry name" value="Bac_DnaA_C"/>
    <property type="match status" value="1"/>
</dbReference>
<evidence type="ECO:0000313" key="15">
    <source>
        <dbReference type="Proteomes" id="UP000183605"/>
    </source>
</evidence>
<evidence type="ECO:0000256" key="8">
    <source>
        <dbReference type="HAMAP-Rule" id="MF_00377"/>
    </source>
</evidence>
<evidence type="ECO:0000256" key="2">
    <source>
        <dbReference type="ARBA" id="ARBA00022490"/>
    </source>
</evidence>
<dbReference type="InterPro" id="IPR001957">
    <property type="entry name" value="Chromosome_initiator_DnaA"/>
</dbReference>
<dbReference type="InterPro" id="IPR018312">
    <property type="entry name" value="Chromosome_initiator_DnaA_CS"/>
</dbReference>
<sequence length="466" mass="51865">MLLIMDRNFLWSSILAEMELALSPGNFATWVGPIRCAGLEKNRQGFTLTLSCPSVFHKNQVSERYVGQIQQMAEKNLKTKCEVVLIIEQKEAGAKKSGGGDLFSIDVVKMADEAYMRAVEKAGLTNGLTFENFAVSSSNEVAHAAAKTAAKKPGEVYHLIFIYGGVGVGKTHLMQAVGHEILKKNPGKALVYCTGEEFTNEIIEAIRNKTTPQFRQKYRKAKVLFLDDVQFIAGKEKVQEEFFHTFNAVHQEGGQIILTSDRPPTEIKGLEDRLRSRFEGGMTVDIQKPGFELRTAILLIKAQQKKIDLPMRVAQVIAANVESTRQLEGMLLRLHGEQAARKEPLTEELVKALLGKINGEVKGGGRRPLPRQIIGCVAEYFQIKPGDIKGTRRIKALVLARQVAMYLLRKELQLPFTEIGEYLGGRDHTTIMHGDNKIAGGLAESEQLRLDITNIRKAIYQHGVDK</sequence>
<feature type="binding site" evidence="8">
    <location>
        <position position="167"/>
    </location>
    <ligand>
        <name>ATP</name>
        <dbReference type="ChEBI" id="CHEBI:30616"/>
    </ligand>
</feature>
<feature type="binding site" evidence="8">
    <location>
        <position position="170"/>
    </location>
    <ligand>
        <name>ATP</name>
        <dbReference type="ChEBI" id="CHEBI:30616"/>
    </ligand>
</feature>
<dbReference type="InterPro" id="IPR020591">
    <property type="entry name" value="Chromosome_initiator_DnaA-like"/>
</dbReference>
<evidence type="ECO:0000256" key="11">
    <source>
        <dbReference type="RuleBase" id="RU004227"/>
    </source>
</evidence>
<dbReference type="Pfam" id="PF11638">
    <property type="entry name" value="DnaA_N"/>
    <property type="match status" value="1"/>
</dbReference>
<evidence type="ECO:0000256" key="3">
    <source>
        <dbReference type="ARBA" id="ARBA00022705"/>
    </source>
</evidence>
<dbReference type="EMBL" id="MNXQ01000041">
    <property type="protein sequence ID" value="OIP03361.1"/>
    <property type="molecule type" value="Genomic_DNA"/>
</dbReference>
<feature type="region of interest" description="Domain I, interacts with DnaA modulators" evidence="8">
    <location>
        <begin position="1"/>
        <end position="92"/>
    </location>
</feature>
<dbReference type="InterPro" id="IPR024633">
    <property type="entry name" value="DnaA_N_dom"/>
</dbReference>
<organism evidence="14 15">
    <name type="scientific">Candidatus Beckwithbacteria bacterium CG2_30_44_31</name>
    <dbReference type="NCBI Taxonomy" id="1805035"/>
    <lineage>
        <taxon>Bacteria</taxon>
        <taxon>Candidatus Beckwithiibacteriota</taxon>
    </lineage>
</organism>
<dbReference type="NCBIfam" id="TIGR00362">
    <property type="entry name" value="DnaA"/>
    <property type="match status" value="1"/>
</dbReference>
<dbReference type="InterPro" id="IPR027417">
    <property type="entry name" value="P-loop_NTPase"/>
</dbReference>
<dbReference type="Pfam" id="PF08299">
    <property type="entry name" value="Bac_DnaA_C"/>
    <property type="match status" value="1"/>
</dbReference>
<dbReference type="Pfam" id="PF00308">
    <property type="entry name" value="Bac_DnaA"/>
    <property type="match status" value="1"/>
</dbReference>
<dbReference type="Gene3D" id="3.30.300.180">
    <property type="match status" value="1"/>
</dbReference>
<feature type="domain" description="AAA+ ATPase" evidence="12">
    <location>
        <begin position="156"/>
        <end position="290"/>
    </location>
</feature>
<dbReference type="Proteomes" id="UP000183605">
    <property type="component" value="Unassembled WGS sequence"/>
</dbReference>
<feature type="binding site" evidence="8">
    <location>
        <position position="169"/>
    </location>
    <ligand>
        <name>ATP</name>
        <dbReference type="ChEBI" id="CHEBI:30616"/>
    </ligand>
</feature>
<dbReference type="GO" id="GO:0005737">
    <property type="term" value="C:cytoplasm"/>
    <property type="evidence" value="ECO:0007669"/>
    <property type="project" value="UniProtKB-SubCell"/>
</dbReference>
<dbReference type="GO" id="GO:0005886">
    <property type="term" value="C:plasma membrane"/>
    <property type="evidence" value="ECO:0007669"/>
    <property type="project" value="TreeGrafter"/>
</dbReference>
<keyword evidence="7 8" id="KW-0238">DNA-binding</keyword>
<comment type="caution">
    <text evidence="14">The sequence shown here is derived from an EMBL/GenBank/DDBJ whole genome shotgun (WGS) entry which is preliminary data.</text>
</comment>
<comment type="domain">
    <text evidence="8">Domain I is involved in oligomerization and binding regulators, domain II is flexibile and of varying length in different bacteria, domain III forms the AAA+ region, while domain IV binds dsDNA.</text>
</comment>
<comment type="subcellular location">
    <subcellularLocation>
        <location evidence="8">Cytoplasm</location>
    </subcellularLocation>
</comment>
<dbReference type="InterPro" id="IPR013317">
    <property type="entry name" value="DnaA_dom"/>
</dbReference>
<dbReference type="AlphaFoldDB" id="A0A1J5AXR4"/>
<comment type="similarity">
    <text evidence="1 8 11">Belongs to the DnaA family.</text>
</comment>
<dbReference type="SMART" id="SM00760">
    <property type="entry name" value="Bac_DnaA_C"/>
    <property type="match status" value="1"/>
</dbReference>
<dbReference type="Gene3D" id="1.10.1750.10">
    <property type="match status" value="1"/>
</dbReference>
<dbReference type="PROSITE" id="PS01008">
    <property type="entry name" value="DNAA"/>
    <property type="match status" value="1"/>
</dbReference>
<dbReference type="Gene3D" id="3.40.50.300">
    <property type="entry name" value="P-loop containing nucleotide triphosphate hydrolases"/>
    <property type="match status" value="1"/>
</dbReference>
<feature type="binding site" evidence="8">
    <location>
        <position position="171"/>
    </location>
    <ligand>
        <name>ATP</name>
        <dbReference type="ChEBI" id="CHEBI:30616"/>
    </ligand>
</feature>
<dbReference type="GO" id="GO:0006275">
    <property type="term" value="P:regulation of DNA replication"/>
    <property type="evidence" value="ECO:0007669"/>
    <property type="project" value="UniProtKB-UniRule"/>
</dbReference>
<dbReference type="PRINTS" id="PR00051">
    <property type="entry name" value="DNAA"/>
</dbReference>